<proteinExistence type="predicted"/>
<gene>
    <name evidence="1" type="ORF">H9650_09700</name>
</gene>
<dbReference type="Proteomes" id="UP000640786">
    <property type="component" value="Unassembled WGS sequence"/>
</dbReference>
<keyword evidence="2" id="KW-1185">Reference proteome</keyword>
<evidence type="ECO:0000313" key="2">
    <source>
        <dbReference type="Proteomes" id="UP000640786"/>
    </source>
</evidence>
<dbReference type="EMBL" id="JACSQO010000004">
    <property type="protein sequence ID" value="MBD7944387.1"/>
    <property type="molecule type" value="Genomic_DNA"/>
</dbReference>
<sequence>MGNSLLMTISASYTLNFLIYIQNIYLNQSQSIKECKYPFFPSKITYNDDFELKYKELWDEVAEIISKSKPQSNDMKIFYEEMDLFYQRLFVINSENFKKYTEIYESYLVWWESTAGQFCVEKSIDERGQKLYVELAKSLKQNGIESQRTLNICLVYDECLLANAEVSSYFAVLPINNFFSDYRNLVPKLIGCFY</sequence>
<organism evidence="1 2">
    <name type="scientific">Psychrobacillus faecigallinarum</name>
    <dbReference type="NCBI Taxonomy" id="2762235"/>
    <lineage>
        <taxon>Bacteria</taxon>
        <taxon>Bacillati</taxon>
        <taxon>Bacillota</taxon>
        <taxon>Bacilli</taxon>
        <taxon>Bacillales</taxon>
        <taxon>Bacillaceae</taxon>
        <taxon>Psychrobacillus</taxon>
    </lineage>
</organism>
<comment type="caution">
    <text evidence="1">The sequence shown here is derived from an EMBL/GenBank/DDBJ whole genome shotgun (WGS) entry which is preliminary data.</text>
</comment>
<protein>
    <submittedName>
        <fullName evidence="1">Uncharacterized protein</fullName>
    </submittedName>
</protein>
<reference evidence="1 2" key="1">
    <citation type="submission" date="2020-08" db="EMBL/GenBank/DDBJ databases">
        <title>A Genomic Blueprint of the Chicken Gut Microbiome.</title>
        <authorList>
            <person name="Gilroy R."/>
            <person name="Ravi A."/>
            <person name="Getino M."/>
            <person name="Pursley I."/>
            <person name="Horton D.L."/>
            <person name="Alikhan N.-F."/>
            <person name="Baker D."/>
            <person name="Gharbi K."/>
            <person name="Hall N."/>
            <person name="Watson M."/>
            <person name="Adriaenssens E.M."/>
            <person name="Foster-Nyarko E."/>
            <person name="Jarju S."/>
            <person name="Secka A."/>
            <person name="Antonio M."/>
            <person name="Oren A."/>
            <person name="Chaudhuri R."/>
            <person name="La Ragione R.M."/>
            <person name="Hildebrand F."/>
            <person name="Pallen M.J."/>
        </authorList>
    </citation>
    <scope>NUCLEOTIDE SEQUENCE [LARGE SCALE GENOMIC DNA]</scope>
    <source>
        <strain evidence="1 2">Sa2BUA9</strain>
    </source>
</reference>
<name>A0ABR8R9B1_9BACI</name>
<accession>A0ABR8R9B1</accession>
<evidence type="ECO:0000313" key="1">
    <source>
        <dbReference type="EMBL" id="MBD7944387.1"/>
    </source>
</evidence>
<dbReference type="RefSeq" id="WP_191697070.1">
    <property type="nucleotide sequence ID" value="NZ_JACSQO010000004.1"/>
</dbReference>